<dbReference type="GO" id="GO:0009073">
    <property type="term" value="P:aromatic amino acid family biosynthetic process"/>
    <property type="evidence" value="ECO:0007669"/>
    <property type="project" value="UniProtKB-KW"/>
</dbReference>
<feature type="binding site" evidence="7">
    <location>
        <position position="167"/>
    </location>
    <ligand>
        <name>3-phosphoshikimate</name>
        <dbReference type="ChEBI" id="CHEBI:145989"/>
    </ligand>
</feature>
<dbReference type="PIRSF" id="PIRSF000505">
    <property type="entry name" value="EPSPS"/>
    <property type="match status" value="1"/>
</dbReference>
<evidence type="ECO:0000256" key="2">
    <source>
        <dbReference type="ARBA" id="ARBA00009948"/>
    </source>
</evidence>
<feature type="binding site" evidence="7">
    <location>
        <position position="168"/>
    </location>
    <ligand>
        <name>3-phosphoshikimate</name>
        <dbReference type="ChEBI" id="CHEBI:145989"/>
    </ligand>
</feature>
<feature type="domain" description="Enolpyruvate transferase" evidence="8">
    <location>
        <begin position="9"/>
        <end position="416"/>
    </location>
</feature>
<dbReference type="PROSITE" id="PS00885">
    <property type="entry name" value="EPSP_SYNTHASE_2"/>
    <property type="match status" value="1"/>
</dbReference>
<dbReference type="InterPro" id="IPR036968">
    <property type="entry name" value="Enolpyruvate_Tfrase_sf"/>
</dbReference>
<evidence type="ECO:0000256" key="1">
    <source>
        <dbReference type="ARBA" id="ARBA00004811"/>
    </source>
</evidence>
<evidence type="ECO:0000256" key="7">
    <source>
        <dbReference type="HAMAP-Rule" id="MF_00210"/>
    </source>
</evidence>
<dbReference type="Pfam" id="PF00275">
    <property type="entry name" value="EPSP_synthase"/>
    <property type="match status" value="1"/>
</dbReference>
<keyword evidence="4 7" id="KW-0808">Transferase</keyword>
<dbReference type="GO" id="GO:0008652">
    <property type="term" value="P:amino acid biosynthetic process"/>
    <property type="evidence" value="ECO:0007669"/>
    <property type="project" value="UniProtKB-KW"/>
</dbReference>
<feature type="binding site" evidence="7">
    <location>
        <position position="169"/>
    </location>
    <ligand>
        <name>3-phosphoshikimate</name>
        <dbReference type="ChEBI" id="CHEBI:145989"/>
    </ligand>
</feature>
<organism evidence="9 10">
    <name type="scientific">Megasphaera hutchinsoni</name>
    <dbReference type="NCBI Taxonomy" id="1588748"/>
    <lineage>
        <taxon>Bacteria</taxon>
        <taxon>Bacillati</taxon>
        <taxon>Bacillota</taxon>
        <taxon>Negativicutes</taxon>
        <taxon>Veillonellales</taxon>
        <taxon>Veillonellaceae</taxon>
        <taxon>Megasphaera</taxon>
    </lineage>
</organism>
<feature type="binding site" evidence="7">
    <location>
        <position position="382"/>
    </location>
    <ligand>
        <name>phosphoenolpyruvate</name>
        <dbReference type="ChEBI" id="CHEBI:58702"/>
    </ligand>
</feature>
<dbReference type="PATRIC" id="fig|1588748.3.peg.1342"/>
<comment type="catalytic activity">
    <reaction evidence="6">
        <text>3-phosphoshikimate + phosphoenolpyruvate = 5-O-(1-carboxyvinyl)-3-phosphoshikimate + phosphate</text>
        <dbReference type="Rhea" id="RHEA:21256"/>
        <dbReference type="ChEBI" id="CHEBI:43474"/>
        <dbReference type="ChEBI" id="CHEBI:57701"/>
        <dbReference type="ChEBI" id="CHEBI:58702"/>
        <dbReference type="ChEBI" id="CHEBI:145989"/>
        <dbReference type="EC" id="2.5.1.19"/>
    </reaction>
    <physiologicalReaction direction="left-to-right" evidence="6">
        <dbReference type="Rhea" id="RHEA:21257"/>
    </physiologicalReaction>
</comment>
<dbReference type="EMBL" id="LSDT01000048">
    <property type="protein sequence ID" value="KXB90419.1"/>
    <property type="molecule type" value="Genomic_DNA"/>
</dbReference>
<dbReference type="GO" id="GO:0003866">
    <property type="term" value="F:3-phosphoshikimate 1-carboxyvinyltransferase activity"/>
    <property type="evidence" value="ECO:0007669"/>
    <property type="project" value="UniProtKB-UniRule"/>
</dbReference>
<dbReference type="HAMAP" id="MF_00210">
    <property type="entry name" value="EPSP_synth"/>
    <property type="match status" value="1"/>
</dbReference>
<dbReference type="PANTHER" id="PTHR21090:SF5">
    <property type="entry name" value="PENTAFUNCTIONAL AROM POLYPEPTIDE"/>
    <property type="match status" value="1"/>
</dbReference>
<keyword evidence="7" id="KW-0963">Cytoplasm</keyword>
<reference evidence="10" key="1">
    <citation type="submission" date="2016-01" db="EMBL/GenBank/DDBJ databases">
        <authorList>
            <person name="Mitreva M."/>
            <person name="Pepin K.H."/>
            <person name="Mihindukulasuriya K.A."/>
            <person name="Fulton R."/>
            <person name="Fronick C."/>
            <person name="O'Laughlin M."/>
            <person name="Miner T."/>
            <person name="Herter B."/>
            <person name="Rosa B.A."/>
            <person name="Cordes M."/>
            <person name="Tomlinson C."/>
            <person name="Wollam A."/>
            <person name="Palsikar V.B."/>
            <person name="Mardis E.R."/>
            <person name="Wilson R.K."/>
        </authorList>
    </citation>
    <scope>NUCLEOTIDE SEQUENCE [LARGE SCALE GENOMIC DNA]</scope>
    <source>
        <strain evidence="10">KA00182</strain>
    </source>
</reference>
<dbReference type="STRING" id="1588748.HMPREF3182_01386"/>
<keyword evidence="3 7" id="KW-0028">Amino-acid biosynthesis</keyword>
<dbReference type="AlphaFoldDB" id="A0A134CDY0"/>
<feature type="binding site" evidence="7">
    <location>
        <position position="195"/>
    </location>
    <ligand>
        <name>3-phosphoshikimate</name>
        <dbReference type="ChEBI" id="CHEBI:145989"/>
    </ligand>
</feature>
<feature type="binding site" evidence="7">
    <location>
        <position position="408"/>
    </location>
    <ligand>
        <name>phosphoenolpyruvate</name>
        <dbReference type="ChEBI" id="CHEBI:58702"/>
    </ligand>
</feature>
<keyword evidence="5 7" id="KW-0057">Aromatic amino acid biosynthesis</keyword>
<dbReference type="InterPro" id="IPR006264">
    <property type="entry name" value="EPSP_synthase"/>
</dbReference>
<accession>A0A134CDY0</accession>
<dbReference type="InterPro" id="IPR001986">
    <property type="entry name" value="Enolpyruvate_Tfrase_dom"/>
</dbReference>
<comment type="caution">
    <text evidence="9">The sequence shown here is derived from an EMBL/GenBank/DDBJ whole genome shotgun (WGS) entry which is preliminary data.</text>
</comment>
<proteinExistence type="inferred from homology"/>
<comment type="caution">
    <text evidence="7">Lacks conserved residue(s) required for the propagation of feature annotation.</text>
</comment>
<feature type="binding site" evidence="7">
    <location>
        <position position="20"/>
    </location>
    <ligand>
        <name>phosphoenolpyruvate</name>
        <dbReference type="ChEBI" id="CHEBI:58702"/>
    </ligand>
</feature>
<evidence type="ECO:0000256" key="6">
    <source>
        <dbReference type="ARBA" id="ARBA00044633"/>
    </source>
</evidence>
<keyword evidence="10" id="KW-1185">Reference proteome</keyword>
<evidence type="ECO:0000256" key="5">
    <source>
        <dbReference type="ARBA" id="ARBA00023141"/>
    </source>
</evidence>
<dbReference type="GO" id="GO:0009423">
    <property type="term" value="P:chorismate biosynthetic process"/>
    <property type="evidence" value="ECO:0007669"/>
    <property type="project" value="UniProtKB-UniRule"/>
</dbReference>
<protein>
    <recommendedName>
        <fullName evidence="7">3-phosphoshikimate 1-carboxyvinyltransferase</fullName>
        <ecNumber evidence="7">2.5.1.19</ecNumber>
    </recommendedName>
    <alternativeName>
        <fullName evidence="7">5-enolpyruvylshikimate-3-phosphate synthase</fullName>
        <shortName evidence="7">EPSP synthase</shortName>
        <shortName evidence="7">EPSPS</shortName>
    </alternativeName>
</protein>
<dbReference type="InterPro" id="IPR013792">
    <property type="entry name" value="RNA3'P_cycl/enolpyr_Trfase_a/b"/>
</dbReference>
<feature type="binding site" evidence="7">
    <location>
        <position position="124"/>
    </location>
    <ligand>
        <name>phosphoenolpyruvate</name>
        <dbReference type="ChEBI" id="CHEBI:58702"/>
    </ligand>
</feature>
<dbReference type="EC" id="2.5.1.19" evidence="7"/>
<sequence>MKLQIMAARWQGEIDVPSSKSMGHRHLIAAALSRDTSYIKGITPSDDIEATIEVLRSLGVDIQRQAEVRPHRYTYLVQGGMQSYSHPIVCDARESASTLRLLLPLAIYSDNKVLFTGRGRLTQRSLAPYQALCMKQGIYWQQSEHTFPLTVQGHWTAGTMALRGDISSQFFSGLLFVLPLLKESSTVISTTPLESAGYVNLTCACLREHGVAIQAKENAVYFIRGGQTYRAGTYHVEGDYSQAAFWLAAGVLRGTLTCSGLNRNSLQGDRQILALLQQMGGHVGWEGDKLTARQSNLQGIDIDVSSCPDLFPVLAAVGTQATGVTRLYHAARLRYKESDRLHAMATALQTLGATVTERADQLCIVGPTPLRGGTVSGSRDHRIVMALAILAPFCQHALQIEDAQAVVKSYPCFWQDIQKVGGILTQEETI</sequence>
<name>A0A134CDY0_9FIRM</name>
<feature type="binding site" evidence="7">
    <location>
        <position position="21"/>
    </location>
    <ligand>
        <name>3-phosphoshikimate</name>
        <dbReference type="ChEBI" id="CHEBI:145989"/>
    </ligand>
</feature>
<comment type="subunit">
    <text evidence="7">Monomer.</text>
</comment>
<comment type="function">
    <text evidence="7">Catalyzes the transfer of the enolpyruvyl moiety of phosphoenolpyruvate (PEP) to the 5-hydroxyl of shikimate-3-phosphate (S3P) to produce enolpyruvyl shikimate-3-phosphate and inorganic phosphate.</text>
</comment>
<feature type="binding site" evidence="7">
    <location>
        <position position="25"/>
    </location>
    <ligand>
        <name>3-phosphoshikimate</name>
        <dbReference type="ChEBI" id="CHEBI:145989"/>
    </ligand>
</feature>
<dbReference type="NCBIfam" id="TIGR01356">
    <property type="entry name" value="aroA"/>
    <property type="match status" value="1"/>
</dbReference>
<gene>
    <name evidence="7" type="primary">aroA</name>
    <name evidence="9" type="ORF">HMPREF3182_01386</name>
</gene>
<feature type="active site" description="Proton acceptor" evidence="7">
    <location>
        <position position="309"/>
    </location>
</feature>
<dbReference type="SUPFAM" id="SSF55205">
    <property type="entry name" value="EPT/RTPC-like"/>
    <property type="match status" value="1"/>
</dbReference>
<dbReference type="PANTHER" id="PTHR21090">
    <property type="entry name" value="AROM/DEHYDROQUINATE SYNTHASE"/>
    <property type="match status" value="1"/>
</dbReference>
<feature type="binding site" evidence="7">
    <location>
        <position position="340"/>
    </location>
    <ligand>
        <name>phosphoenolpyruvate</name>
        <dbReference type="ChEBI" id="CHEBI:58702"/>
    </ligand>
</feature>
<dbReference type="Proteomes" id="UP000070160">
    <property type="component" value="Unassembled WGS sequence"/>
</dbReference>
<feature type="binding site" evidence="7">
    <location>
        <position position="20"/>
    </location>
    <ligand>
        <name>3-phosphoshikimate</name>
        <dbReference type="ChEBI" id="CHEBI:145989"/>
    </ligand>
</feature>
<dbReference type="InterPro" id="IPR023193">
    <property type="entry name" value="EPSP_synthase_CS"/>
</dbReference>
<dbReference type="RefSeq" id="WP_062486395.1">
    <property type="nucleotide sequence ID" value="NZ_KQ960953.1"/>
</dbReference>
<dbReference type="CDD" id="cd01556">
    <property type="entry name" value="EPSP_synthase"/>
    <property type="match status" value="1"/>
</dbReference>
<feature type="binding site" evidence="7">
    <location>
        <position position="169"/>
    </location>
    <ligand>
        <name>phosphoenolpyruvate</name>
        <dbReference type="ChEBI" id="CHEBI:58702"/>
    </ligand>
</feature>
<dbReference type="Gene3D" id="3.65.10.10">
    <property type="entry name" value="Enolpyruvate transferase domain"/>
    <property type="match status" value="2"/>
</dbReference>
<evidence type="ECO:0000313" key="9">
    <source>
        <dbReference type="EMBL" id="KXB90419.1"/>
    </source>
</evidence>
<comment type="subcellular location">
    <subcellularLocation>
        <location evidence="7">Cytoplasm</location>
    </subcellularLocation>
</comment>
<feature type="binding site" evidence="7">
    <location>
        <position position="309"/>
    </location>
    <ligand>
        <name>3-phosphoshikimate</name>
        <dbReference type="ChEBI" id="CHEBI:145989"/>
    </ligand>
</feature>
<evidence type="ECO:0000256" key="4">
    <source>
        <dbReference type="ARBA" id="ARBA00022679"/>
    </source>
</evidence>
<evidence type="ECO:0000313" key="10">
    <source>
        <dbReference type="Proteomes" id="UP000070160"/>
    </source>
</evidence>
<dbReference type="GO" id="GO:0005737">
    <property type="term" value="C:cytoplasm"/>
    <property type="evidence" value="ECO:0007669"/>
    <property type="project" value="UniProtKB-SubCell"/>
</dbReference>
<comment type="similarity">
    <text evidence="2 7">Belongs to the EPSP synthase family.</text>
</comment>
<feature type="binding site" evidence="7">
    <location>
        <position position="336"/>
    </location>
    <ligand>
        <name>3-phosphoshikimate</name>
        <dbReference type="ChEBI" id="CHEBI:145989"/>
    </ligand>
</feature>
<comment type="pathway">
    <text evidence="1 7">Metabolic intermediate biosynthesis; chorismate biosynthesis; chorismate from D-erythrose 4-phosphate and phosphoenolpyruvate: step 6/7.</text>
</comment>
<evidence type="ECO:0000256" key="3">
    <source>
        <dbReference type="ARBA" id="ARBA00022605"/>
    </source>
</evidence>
<dbReference type="UniPathway" id="UPA00053">
    <property type="reaction ID" value="UER00089"/>
</dbReference>
<evidence type="ECO:0000259" key="8">
    <source>
        <dbReference type="Pfam" id="PF00275"/>
    </source>
</evidence>